<keyword evidence="2" id="KW-1185">Reference proteome</keyword>
<sequence length="170" mass="19731">MGYSTNLRTIVNLEVESSPIIDQLQKYLNELPEFYGDFINGTFYGQIITAVGMYLNNEYKDFIKGIFYKVMLLKCASTCNMQYFGNATEEFRTNKDVLLNNMCEVFNRKLVDRRDKPIIMILAEIRFGQYQNSNCVIQNDVQTKSLGDQCVVDVKEIRCSCKRLKLIEIP</sequence>
<proteinExistence type="predicted"/>
<evidence type="ECO:0000313" key="2">
    <source>
        <dbReference type="Proteomes" id="UP000235145"/>
    </source>
</evidence>
<accession>A0A9R1W2C2</accession>
<dbReference type="AlphaFoldDB" id="A0A9R1W2C2"/>
<gene>
    <name evidence="1" type="ORF">LSAT_V11C300112520</name>
</gene>
<name>A0A9R1W2C2_LACSA</name>
<dbReference type="Proteomes" id="UP000235145">
    <property type="component" value="Unassembled WGS sequence"/>
</dbReference>
<protein>
    <submittedName>
        <fullName evidence="1">Uncharacterized protein</fullName>
    </submittedName>
</protein>
<organism evidence="1 2">
    <name type="scientific">Lactuca sativa</name>
    <name type="common">Garden lettuce</name>
    <dbReference type="NCBI Taxonomy" id="4236"/>
    <lineage>
        <taxon>Eukaryota</taxon>
        <taxon>Viridiplantae</taxon>
        <taxon>Streptophyta</taxon>
        <taxon>Embryophyta</taxon>
        <taxon>Tracheophyta</taxon>
        <taxon>Spermatophyta</taxon>
        <taxon>Magnoliopsida</taxon>
        <taxon>eudicotyledons</taxon>
        <taxon>Gunneridae</taxon>
        <taxon>Pentapetalae</taxon>
        <taxon>asterids</taxon>
        <taxon>campanulids</taxon>
        <taxon>Asterales</taxon>
        <taxon>Asteraceae</taxon>
        <taxon>Cichorioideae</taxon>
        <taxon>Cichorieae</taxon>
        <taxon>Lactucinae</taxon>
        <taxon>Lactuca</taxon>
    </lineage>
</organism>
<dbReference type="EMBL" id="NBSK02000003">
    <property type="protein sequence ID" value="KAJ0214931.1"/>
    <property type="molecule type" value="Genomic_DNA"/>
</dbReference>
<reference evidence="1 2" key="1">
    <citation type="journal article" date="2017" name="Nat. Commun.">
        <title>Genome assembly with in vitro proximity ligation data and whole-genome triplication in lettuce.</title>
        <authorList>
            <person name="Reyes-Chin-Wo S."/>
            <person name="Wang Z."/>
            <person name="Yang X."/>
            <person name="Kozik A."/>
            <person name="Arikit S."/>
            <person name="Song C."/>
            <person name="Xia L."/>
            <person name="Froenicke L."/>
            <person name="Lavelle D.O."/>
            <person name="Truco M.J."/>
            <person name="Xia R."/>
            <person name="Zhu S."/>
            <person name="Xu C."/>
            <person name="Xu H."/>
            <person name="Xu X."/>
            <person name="Cox K."/>
            <person name="Korf I."/>
            <person name="Meyers B.C."/>
            <person name="Michelmore R.W."/>
        </authorList>
    </citation>
    <scope>NUCLEOTIDE SEQUENCE [LARGE SCALE GENOMIC DNA]</scope>
    <source>
        <strain evidence="2">cv. Salinas</strain>
        <tissue evidence="1">Seedlings</tissue>
    </source>
</reference>
<comment type="caution">
    <text evidence="1">The sequence shown here is derived from an EMBL/GenBank/DDBJ whole genome shotgun (WGS) entry which is preliminary data.</text>
</comment>
<evidence type="ECO:0000313" key="1">
    <source>
        <dbReference type="EMBL" id="KAJ0214931.1"/>
    </source>
</evidence>